<keyword evidence="5" id="KW-1185">Reference proteome</keyword>
<accession>A0A318LKP8</accession>
<proteinExistence type="predicted"/>
<feature type="compositionally biased region" description="Basic and acidic residues" evidence="1">
    <location>
        <begin position="211"/>
        <end position="225"/>
    </location>
</feature>
<dbReference type="OrthoDB" id="5197868at2"/>
<keyword evidence="2" id="KW-1133">Transmembrane helix</keyword>
<dbReference type="Proteomes" id="UP000247892">
    <property type="component" value="Unassembled WGS sequence"/>
</dbReference>
<gene>
    <name evidence="4" type="ORF">BA062_15945</name>
</gene>
<feature type="transmembrane region" description="Helical" evidence="2">
    <location>
        <begin position="112"/>
        <end position="131"/>
    </location>
</feature>
<dbReference type="AlphaFoldDB" id="A0A318LKP8"/>
<evidence type="ECO:0000256" key="1">
    <source>
        <dbReference type="SAM" id="MobiDB-lite"/>
    </source>
</evidence>
<keyword evidence="2" id="KW-0472">Membrane</keyword>
<organism evidence="4 5">
    <name type="scientific">Prauserella flavalba</name>
    <dbReference type="NCBI Taxonomy" id="1477506"/>
    <lineage>
        <taxon>Bacteria</taxon>
        <taxon>Bacillati</taxon>
        <taxon>Actinomycetota</taxon>
        <taxon>Actinomycetes</taxon>
        <taxon>Pseudonocardiales</taxon>
        <taxon>Pseudonocardiaceae</taxon>
        <taxon>Prauserella</taxon>
    </lineage>
</organism>
<keyword evidence="2" id="KW-0812">Transmembrane</keyword>
<evidence type="ECO:0000259" key="3">
    <source>
        <dbReference type="Pfam" id="PF13490"/>
    </source>
</evidence>
<reference evidence="4 5" key="1">
    <citation type="submission" date="2016-07" db="EMBL/GenBank/DDBJ databases">
        <title>Draft genome sequence of Prauserella sp. YIM 121212, isolated from alkaline soil.</title>
        <authorList>
            <person name="Ruckert C."/>
            <person name="Albersmeier A."/>
            <person name="Jiang C.-L."/>
            <person name="Jiang Y."/>
            <person name="Kalinowski J."/>
            <person name="Schneider O."/>
            <person name="Winkler A."/>
            <person name="Zotchev S.B."/>
        </authorList>
    </citation>
    <scope>NUCLEOTIDE SEQUENCE [LARGE SCALE GENOMIC DNA]</scope>
    <source>
        <strain evidence="4 5">YIM 121212</strain>
    </source>
</reference>
<feature type="transmembrane region" description="Helical" evidence="2">
    <location>
        <begin position="80"/>
        <end position="100"/>
    </location>
</feature>
<protein>
    <recommendedName>
        <fullName evidence="3">Putative zinc-finger domain-containing protein</fullName>
    </recommendedName>
</protein>
<feature type="domain" description="Putative zinc-finger" evidence="3">
    <location>
        <begin position="3"/>
        <end position="37"/>
    </location>
</feature>
<dbReference type="EMBL" id="MASU01000006">
    <property type="protein sequence ID" value="PXY33736.1"/>
    <property type="molecule type" value="Genomic_DNA"/>
</dbReference>
<evidence type="ECO:0000313" key="4">
    <source>
        <dbReference type="EMBL" id="PXY33736.1"/>
    </source>
</evidence>
<evidence type="ECO:0000313" key="5">
    <source>
        <dbReference type="Proteomes" id="UP000247892"/>
    </source>
</evidence>
<dbReference type="RefSeq" id="WP_110337487.1">
    <property type="nucleotide sequence ID" value="NZ_JBHVKT010000015.1"/>
</dbReference>
<evidence type="ECO:0000256" key="2">
    <source>
        <dbReference type="SAM" id="Phobius"/>
    </source>
</evidence>
<dbReference type="InterPro" id="IPR027383">
    <property type="entry name" value="Znf_put"/>
</dbReference>
<dbReference type="Pfam" id="PF13490">
    <property type="entry name" value="zf-HC2"/>
    <property type="match status" value="1"/>
</dbReference>
<feature type="transmembrane region" description="Helical" evidence="2">
    <location>
        <begin position="169"/>
        <end position="188"/>
    </location>
</feature>
<comment type="caution">
    <text evidence="4">The sequence shown here is derived from an EMBL/GenBank/DDBJ whole genome shotgun (WGS) entry which is preliminary data.</text>
</comment>
<sequence length="234" mass="24888">MDCATAREAISATLDGEDPGVEPAELDEHAGRCPDCAAWRERAAEVTRLARLAPAVEVPDVTERALAGFRPSRRAQWRGGLRWALAVTALCQLGVVAGQFLTSDPAHGTGHLLNETAAFNLAIGVALLWVAARPGRARSQWPLLLTVSAALVLLSVADVVQGNVTWHRLGTHLPLLAGALLTVLLGTAERGSPWPGSRGDDRHRWSARAGTDTERAGTESSREKNQPPAARRAA</sequence>
<feature type="transmembrane region" description="Helical" evidence="2">
    <location>
        <begin position="143"/>
        <end position="163"/>
    </location>
</feature>
<feature type="region of interest" description="Disordered" evidence="1">
    <location>
        <begin position="191"/>
        <end position="234"/>
    </location>
</feature>
<name>A0A318LKP8_9PSEU</name>